<keyword evidence="3" id="KW-1185">Reference proteome</keyword>
<dbReference type="Proteomes" id="UP000318212">
    <property type="component" value="Unassembled WGS sequence"/>
</dbReference>
<dbReference type="OrthoDB" id="9810247at2"/>
<dbReference type="InterPro" id="IPR029063">
    <property type="entry name" value="SAM-dependent_MTases_sf"/>
</dbReference>
<organism evidence="2 3">
    <name type="scientific">Marilutibacter aestuarii</name>
    <dbReference type="NCBI Taxonomy" id="1706195"/>
    <lineage>
        <taxon>Bacteria</taxon>
        <taxon>Pseudomonadati</taxon>
        <taxon>Pseudomonadota</taxon>
        <taxon>Gammaproteobacteria</taxon>
        <taxon>Lysobacterales</taxon>
        <taxon>Lysobacteraceae</taxon>
        <taxon>Marilutibacter</taxon>
    </lineage>
</organism>
<keyword evidence="2" id="KW-0489">Methyltransferase</keyword>
<dbReference type="PANTHER" id="PTHR43861">
    <property type="entry name" value="TRANS-ACONITATE 2-METHYLTRANSFERASE-RELATED"/>
    <property type="match status" value="1"/>
</dbReference>
<evidence type="ECO:0000313" key="3">
    <source>
        <dbReference type="Proteomes" id="UP000318212"/>
    </source>
</evidence>
<proteinExistence type="predicted"/>
<dbReference type="EMBL" id="VICE01000022">
    <property type="protein sequence ID" value="TQD51006.1"/>
    <property type="molecule type" value="Genomic_DNA"/>
</dbReference>
<comment type="caution">
    <text evidence="2">The sequence shown here is derived from an EMBL/GenBank/DDBJ whole genome shotgun (WGS) entry which is preliminary data.</text>
</comment>
<dbReference type="SUPFAM" id="SSF53335">
    <property type="entry name" value="S-adenosyl-L-methionine-dependent methyltransferases"/>
    <property type="match status" value="1"/>
</dbReference>
<accession>A0A508AM46</accession>
<reference evidence="2 3" key="1">
    <citation type="submission" date="2019-06" db="EMBL/GenBank/DDBJ databases">
        <title>Lysobacter alkalisoli sp. nov. isolated from saline soil.</title>
        <authorList>
            <person name="Sun J.-Q."/>
            <person name="Xu L."/>
        </authorList>
    </citation>
    <scope>NUCLEOTIDE SEQUENCE [LARGE SCALE GENOMIC DNA]</scope>
    <source>
        <strain evidence="2 3">JCM 31130</strain>
    </source>
</reference>
<keyword evidence="2" id="KW-0808">Transferase</keyword>
<protein>
    <submittedName>
        <fullName evidence="2">Methyltransferase domain-containing protein</fullName>
    </submittedName>
</protein>
<dbReference type="GO" id="GO:0008757">
    <property type="term" value="F:S-adenosylmethionine-dependent methyltransferase activity"/>
    <property type="evidence" value="ECO:0007669"/>
    <property type="project" value="InterPro"/>
</dbReference>
<gene>
    <name evidence="2" type="ORF">FKV25_02690</name>
</gene>
<sequence>MTLGIEMAQYQSFPGAPGDSLSLDKLKALQLPPLKGKRFLDVGCNEGFFCGYADFLGAERSVGLDRSALFLERARARFGGCEFITGSWDQLPEGDFDVILLASALHYAEDQPALVHSLVDKLSMNGVLVLELGIASSPKSEWVRVTRGIDERYFPSMPLLRELLAPYAWKWMGPSVKQDGDPVNRHVLHISRRRSVAYLLMQPPAFGKTSIANGLFEKAGCPVVSGDALVARIAEGKQPVSKPLGDLASTDFSPFRLDATIQKIFDSGLQDELLDACLEGAGGSDFALDMYVPTERHAAVQAYLCERGYLPVTLAWDKPGARPPSQRDVDQWAERFYLSLVEPAPESTEAAADAAWRPDGCGFIDEASFVDGVLALRGWAVDRDGRTPGSIEVRVGERVFRLDGYERQIRHDVQRSLDLPHGLFGYRLVLDVPGVDARVLARSLQVGLPDGASFGSTRSVSELLQEARPVSDDIIR</sequence>
<dbReference type="Gene3D" id="3.40.50.150">
    <property type="entry name" value="Vaccinia Virus protein VP39"/>
    <property type="match status" value="1"/>
</dbReference>
<dbReference type="Pfam" id="PF08241">
    <property type="entry name" value="Methyltransf_11"/>
    <property type="match status" value="1"/>
</dbReference>
<dbReference type="CDD" id="cd02440">
    <property type="entry name" value="AdoMet_MTases"/>
    <property type="match status" value="1"/>
</dbReference>
<dbReference type="GO" id="GO:0032259">
    <property type="term" value="P:methylation"/>
    <property type="evidence" value="ECO:0007669"/>
    <property type="project" value="UniProtKB-KW"/>
</dbReference>
<dbReference type="RefSeq" id="WP_141517257.1">
    <property type="nucleotide sequence ID" value="NZ_VICE01000022.1"/>
</dbReference>
<dbReference type="InterPro" id="IPR013216">
    <property type="entry name" value="Methyltransf_11"/>
</dbReference>
<dbReference type="AlphaFoldDB" id="A0A508AM46"/>
<evidence type="ECO:0000259" key="1">
    <source>
        <dbReference type="Pfam" id="PF08241"/>
    </source>
</evidence>
<feature type="domain" description="Methyltransferase type 11" evidence="1">
    <location>
        <begin position="40"/>
        <end position="130"/>
    </location>
</feature>
<evidence type="ECO:0000313" key="2">
    <source>
        <dbReference type="EMBL" id="TQD51006.1"/>
    </source>
</evidence>
<name>A0A508AM46_9GAMM</name>